<sequence>MDKELLITPSQNKGAQSTKTIGNPEIIFGIVGPIGVDIDGVVAALSKSLQSVNYNTNTIHLTKFIKDPRIEIEIDESSYFKRYKSLIEYGNEFRKLANSANAMAAIGIAKIRERRTDLTQDVEQPAFGHAYIVRQFKRTEEVELMRQVYGRKFIQVSVFGSPADRRRILIEKIRSYNSSPKSDAQCETEAIELIDMDHNQKDDDNGQRLSEVFHLGDVFVDGINRDKAEETIDRFIRAFFGDTSVSPTKDEYGLYIATAAALRSVDLSRQVGAAIFSKRGEVISLGCNEVPKADGGTYWSDDDQPPVRDIEWGRDPNQERKNEIIYDLLDRMFDEGLLSDKLGSMEDGQKRVDSLLASKKIRDAQLLDIIEFGRIIHAEMSAISDAARLGRATAGASLYCTTFPCHLCAKHIVAAGMDRVVFLEPYPKSYAQKLHPDSITFDPADRSRVLFQPFMGISPRRYRDIFEKKKRKDAEGKAISWYEKVPTPRLEDRSGSYVENEEGAMVSALKNLFQSSAPADEADNPSNLESS</sequence>
<evidence type="ECO:0000256" key="3">
    <source>
        <dbReference type="ARBA" id="ARBA00022801"/>
    </source>
</evidence>
<organism evidence="7 8">
    <name type="scientific">Microvirga arsenatis</name>
    <dbReference type="NCBI Taxonomy" id="2692265"/>
    <lineage>
        <taxon>Bacteria</taxon>
        <taxon>Pseudomonadati</taxon>
        <taxon>Pseudomonadota</taxon>
        <taxon>Alphaproteobacteria</taxon>
        <taxon>Hyphomicrobiales</taxon>
        <taxon>Methylobacteriaceae</taxon>
        <taxon>Microvirga</taxon>
    </lineage>
</organism>
<keyword evidence="3" id="KW-0378">Hydrolase</keyword>
<evidence type="ECO:0000313" key="8">
    <source>
        <dbReference type="Proteomes" id="UP000818323"/>
    </source>
</evidence>
<accession>A0ABW9YWZ9</accession>
<reference evidence="7 8" key="1">
    <citation type="submission" date="2020-01" db="EMBL/GenBank/DDBJ databases">
        <title>Microvirga sp. nov., an arsenate reduction bacterium isolated from Tibet hotspring sediments.</title>
        <authorList>
            <person name="Yuan C.-G."/>
        </authorList>
    </citation>
    <scope>NUCLEOTIDE SEQUENCE [LARGE SCALE GENOMIC DNA]</scope>
    <source>
        <strain evidence="7 8">SYSU G3D203</strain>
    </source>
</reference>
<comment type="similarity">
    <text evidence="1">Belongs to the cytidine and deoxycytidylate deaminase family.</text>
</comment>
<feature type="domain" description="CMP/dCMP-type deaminase" evidence="6">
    <location>
        <begin position="248"/>
        <end position="442"/>
    </location>
</feature>
<evidence type="ECO:0000313" key="7">
    <source>
        <dbReference type="EMBL" id="NBJ23658.1"/>
    </source>
</evidence>
<dbReference type="PROSITE" id="PS00903">
    <property type="entry name" value="CYT_DCMP_DEAMINASES_1"/>
    <property type="match status" value="1"/>
</dbReference>
<dbReference type="RefSeq" id="WP_161721154.1">
    <property type="nucleotide sequence ID" value="NZ_JAAAXI010000001.1"/>
</dbReference>
<dbReference type="PROSITE" id="PS51747">
    <property type="entry name" value="CYT_DCMP_DEAMINASES_2"/>
    <property type="match status" value="1"/>
</dbReference>
<proteinExistence type="inferred from homology"/>
<name>A0ABW9YWZ9_9HYPH</name>
<dbReference type="PANTHER" id="PTHR11086">
    <property type="entry name" value="DEOXYCYTIDYLATE DEAMINASE-RELATED"/>
    <property type="match status" value="1"/>
</dbReference>
<dbReference type="EMBL" id="JAAAXJ010000002">
    <property type="protein sequence ID" value="NBJ23658.1"/>
    <property type="molecule type" value="Genomic_DNA"/>
</dbReference>
<dbReference type="Gene3D" id="3.40.140.10">
    <property type="entry name" value="Cytidine Deaminase, domain 2"/>
    <property type="match status" value="1"/>
</dbReference>
<evidence type="ECO:0000256" key="1">
    <source>
        <dbReference type="ARBA" id="ARBA00006576"/>
    </source>
</evidence>
<dbReference type="PANTHER" id="PTHR11086:SF18">
    <property type="entry name" value="DEOXYCYTIDYLATE DEAMINASE"/>
    <property type="match status" value="1"/>
</dbReference>
<feature type="compositionally biased region" description="Basic and acidic residues" evidence="5">
    <location>
        <begin position="305"/>
        <end position="314"/>
    </location>
</feature>
<keyword evidence="8" id="KW-1185">Reference proteome</keyword>
<dbReference type="Proteomes" id="UP000818323">
    <property type="component" value="Unassembled WGS sequence"/>
</dbReference>
<dbReference type="SUPFAM" id="SSF53927">
    <property type="entry name" value="Cytidine deaminase-like"/>
    <property type="match status" value="1"/>
</dbReference>
<dbReference type="InterPro" id="IPR015517">
    <property type="entry name" value="dCMP_deaminase-rel"/>
</dbReference>
<evidence type="ECO:0000256" key="5">
    <source>
        <dbReference type="SAM" id="MobiDB-lite"/>
    </source>
</evidence>
<feature type="region of interest" description="Disordered" evidence="5">
    <location>
        <begin position="294"/>
        <end position="314"/>
    </location>
</feature>
<evidence type="ECO:0000259" key="6">
    <source>
        <dbReference type="PROSITE" id="PS51747"/>
    </source>
</evidence>
<gene>
    <name evidence="7" type="ORF">GR303_04730</name>
</gene>
<protein>
    <submittedName>
        <fullName evidence="7">Deoxycytidylate deaminase</fullName>
    </submittedName>
</protein>
<dbReference type="InterPro" id="IPR016193">
    <property type="entry name" value="Cytidine_deaminase-like"/>
</dbReference>
<dbReference type="Gene3D" id="3.40.50.300">
    <property type="entry name" value="P-loop containing nucleotide triphosphate hydrolases"/>
    <property type="match status" value="1"/>
</dbReference>
<dbReference type="NCBIfam" id="NF041025">
    <property type="entry name" value="antiphage_deaminase"/>
    <property type="match status" value="1"/>
</dbReference>
<dbReference type="InterPro" id="IPR016192">
    <property type="entry name" value="APOBEC/CMP_deaminase_Zn-bd"/>
</dbReference>
<dbReference type="InterPro" id="IPR002125">
    <property type="entry name" value="CMP_dCMP_dom"/>
</dbReference>
<comment type="caution">
    <text evidence="7">The sequence shown here is derived from an EMBL/GenBank/DDBJ whole genome shotgun (WGS) entry which is preliminary data.</text>
</comment>
<evidence type="ECO:0000256" key="4">
    <source>
        <dbReference type="ARBA" id="ARBA00022833"/>
    </source>
</evidence>
<evidence type="ECO:0000256" key="2">
    <source>
        <dbReference type="ARBA" id="ARBA00022723"/>
    </source>
</evidence>
<dbReference type="Pfam" id="PF00383">
    <property type="entry name" value="dCMP_cyt_deam_1"/>
    <property type="match status" value="1"/>
</dbReference>
<keyword evidence="2" id="KW-0479">Metal-binding</keyword>
<keyword evidence="4" id="KW-0862">Zinc</keyword>
<dbReference type="InterPro" id="IPR027417">
    <property type="entry name" value="P-loop_NTPase"/>
</dbReference>